<evidence type="ECO:0000256" key="2">
    <source>
        <dbReference type="ARBA" id="ARBA00004496"/>
    </source>
</evidence>
<dbReference type="PANTHER" id="PTHR14094:SF9">
    <property type="entry name" value="SIGNAL RECOGNITION PARTICLE SUBUNIT SRP72"/>
    <property type="match status" value="1"/>
</dbReference>
<feature type="compositionally biased region" description="Basic residues" evidence="6">
    <location>
        <begin position="159"/>
        <end position="171"/>
    </location>
</feature>
<dbReference type="GO" id="GO:0005783">
    <property type="term" value="C:endoplasmic reticulum"/>
    <property type="evidence" value="ECO:0007669"/>
    <property type="project" value="UniProtKB-SubCell"/>
</dbReference>
<dbReference type="EMBL" id="JANBPY010000428">
    <property type="protein sequence ID" value="KAJ1966911.1"/>
    <property type="molecule type" value="Genomic_DNA"/>
</dbReference>
<proteinExistence type="predicted"/>
<feature type="compositionally biased region" description="Basic residues" evidence="6">
    <location>
        <begin position="231"/>
        <end position="242"/>
    </location>
</feature>
<dbReference type="Pfam" id="PF08492">
    <property type="entry name" value="SRP72"/>
    <property type="match status" value="1"/>
</dbReference>
<evidence type="ECO:0000256" key="4">
    <source>
        <dbReference type="ARBA" id="ARBA00022824"/>
    </source>
</evidence>
<evidence type="ECO:0000256" key="5">
    <source>
        <dbReference type="ARBA" id="ARBA00023274"/>
    </source>
</evidence>
<feature type="region of interest" description="Disordered" evidence="6">
    <location>
        <begin position="95"/>
        <end position="242"/>
    </location>
</feature>
<sequence>MDRAASYWDQDNRNNQAPDALLQILGAYYLVGNEPARAVSYFKPLVQRNPTDYHAMGLWLLALVDVDWEAAQEHASELPSLPRAADGMTAEKLEVQVAEPRTDSPKQQGKRTGKTVKIADATPSEPQKKPKRLPKNYDSTAKVDPERWLPMHQRSYYRPSKRDRRRGRLGKKSGSGPQGAVVHGDQGALGGTGSANIHSAPTPTKSADTKQSSSKGQSNSKNRGSQGKSKQQQRKKKKGTRF</sequence>
<feature type="compositionally biased region" description="Low complexity" evidence="6">
    <location>
        <begin position="211"/>
        <end position="230"/>
    </location>
</feature>
<comment type="subcellular location">
    <subcellularLocation>
        <location evidence="2">Cytoplasm</location>
    </subcellularLocation>
    <subcellularLocation>
        <location evidence="1">Endoplasmic reticulum</location>
    </subcellularLocation>
</comment>
<keyword evidence="3" id="KW-0963">Cytoplasm</keyword>
<dbReference type="InterPro" id="IPR026270">
    <property type="entry name" value="SRP72"/>
</dbReference>
<dbReference type="InterPro" id="IPR013699">
    <property type="entry name" value="Signal_recog_part_SRP72_RNA-bd"/>
</dbReference>
<dbReference type="PANTHER" id="PTHR14094">
    <property type="entry name" value="SIGNAL RECOGNITION PARTICLE 72"/>
    <property type="match status" value="1"/>
</dbReference>
<name>A0A9W8E2Z5_9FUNG</name>
<accession>A0A9W8E2Z5</accession>
<comment type="caution">
    <text evidence="8">The sequence shown here is derived from an EMBL/GenBank/DDBJ whole genome shotgun (WGS) entry which is preliminary data.</text>
</comment>
<evidence type="ECO:0000313" key="8">
    <source>
        <dbReference type="EMBL" id="KAJ1966911.1"/>
    </source>
</evidence>
<feature type="domain" description="Signal recognition particle SRP72 subunit RNA-binding" evidence="7">
    <location>
        <begin position="110"/>
        <end position="159"/>
    </location>
</feature>
<keyword evidence="5" id="KW-0687">Ribonucleoprotein</keyword>
<gene>
    <name evidence="8" type="primary">srp72_1</name>
    <name evidence="8" type="ORF">IWQ62_002176</name>
</gene>
<dbReference type="GO" id="GO:0043022">
    <property type="term" value="F:ribosome binding"/>
    <property type="evidence" value="ECO:0007669"/>
    <property type="project" value="TreeGrafter"/>
</dbReference>
<dbReference type="GO" id="GO:0005786">
    <property type="term" value="C:signal recognition particle, endoplasmic reticulum targeting"/>
    <property type="evidence" value="ECO:0007669"/>
    <property type="project" value="TreeGrafter"/>
</dbReference>
<dbReference type="AlphaFoldDB" id="A0A9W8E2Z5"/>
<reference evidence="8" key="1">
    <citation type="submission" date="2022-07" db="EMBL/GenBank/DDBJ databases">
        <title>Phylogenomic reconstructions and comparative analyses of Kickxellomycotina fungi.</title>
        <authorList>
            <person name="Reynolds N.K."/>
            <person name="Stajich J.E."/>
            <person name="Barry K."/>
            <person name="Grigoriev I.V."/>
            <person name="Crous P."/>
            <person name="Smith M.E."/>
        </authorList>
    </citation>
    <scope>NUCLEOTIDE SEQUENCE</scope>
    <source>
        <strain evidence="8">RSA 1196</strain>
    </source>
</reference>
<dbReference type="GO" id="GO:0006614">
    <property type="term" value="P:SRP-dependent cotranslational protein targeting to membrane"/>
    <property type="evidence" value="ECO:0007669"/>
    <property type="project" value="InterPro"/>
</dbReference>
<dbReference type="OrthoDB" id="5421607at2759"/>
<feature type="compositionally biased region" description="Basic and acidic residues" evidence="6">
    <location>
        <begin position="95"/>
        <end position="104"/>
    </location>
</feature>
<dbReference type="GO" id="GO:0008312">
    <property type="term" value="F:7S RNA binding"/>
    <property type="evidence" value="ECO:0007669"/>
    <property type="project" value="InterPro"/>
</dbReference>
<evidence type="ECO:0000256" key="3">
    <source>
        <dbReference type="ARBA" id="ARBA00022490"/>
    </source>
</evidence>
<dbReference type="Proteomes" id="UP001150925">
    <property type="component" value="Unassembled WGS sequence"/>
</dbReference>
<organism evidence="8 9">
    <name type="scientific">Dispira parvispora</name>
    <dbReference type="NCBI Taxonomy" id="1520584"/>
    <lineage>
        <taxon>Eukaryota</taxon>
        <taxon>Fungi</taxon>
        <taxon>Fungi incertae sedis</taxon>
        <taxon>Zoopagomycota</taxon>
        <taxon>Kickxellomycotina</taxon>
        <taxon>Dimargaritomycetes</taxon>
        <taxon>Dimargaritales</taxon>
        <taxon>Dimargaritaceae</taxon>
        <taxon>Dispira</taxon>
    </lineage>
</organism>
<evidence type="ECO:0000256" key="6">
    <source>
        <dbReference type="SAM" id="MobiDB-lite"/>
    </source>
</evidence>
<protein>
    <submittedName>
        <fullName evidence="8">Srp72p</fullName>
    </submittedName>
</protein>
<evidence type="ECO:0000259" key="7">
    <source>
        <dbReference type="Pfam" id="PF08492"/>
    </source>
</evidence>
<feature type="compositionally biased region" description="Polar residues" evidence="6">
    <location>
        <begin position="194"/>
        <end position="210"/>
    </location>
</feature>
<keyword evidence="4" id="KW-0256">Endoplasmic reticulum</keyword>
<evidence type="ECO:0000313" key="9">
    <source>
        <dbReference type="Proteomes" id="UP001150925"/>
    </source>
</evidence>
<evidence type="ECO:0000256" key="1">
    <source>
        <dbReference type="ARBA" id="ARBA00004240"/>
    </source>
</evidence>
<keyword evidence="9" id="KW-1185">Reference proteome</keyword>